<proteinExistence type="predicted"/>
<evidence type="ECO:0000313" key="3">
    <source>
        <dbReference type="Proteomes" id="UP000257045"/>
    </source>
</evidence>
<dbReference type="OrthoDB" id="5328458at2"/>
<accession>A0A3D8IZ89</accession>
<dbReference type="RefSeq" id="WP_115569674.1">
    <property type="nucleotide sequence ID" value="NZ_NXLV01000008.1"/>
</dbReference>
<reference evidence="2 3" key="1">
    <citation type="submission" date="2018-04" db="EMBL/GenBank/DDBJ databases">
        <title>Novel Campyloabacter and Helicobacter Species and Strains.</title>
        <authorList>
            <person name="Mannion A.J."/>
            <person name="Shen Z."/>
            <person name="Fox J.G."/>
        </authorList>
    </citation>
    <scope>NUCLEOTIDE SEQUENCE [LARGE SCALE GENOMIC DNA]</scope>
    <source>
        <strain evidence="2 3">MIT 04-9366</strain>
    </source>
</reference>
<keyword evidence="1" id="KW-0472">Membrane</keyword>
<comment type="caution">
    <text evidence="2">The sequence shown here is derived from an EMBL/GenBank/DDBJ whole genome shotgun (WGS) entry which is preliminary data.</text>
</comment>
<protein>
    <recommendedName>
        <fullName evidence="4">Motility integral membrane protein</fullName>
    </recommendedName>
</protein>
<dbReference type="EMBL" id="NXLV01000008">
    <property type="protein sequence ID" value="RDU70579.1"/>
    <property type="molecule type" value="Genomic_DNA"/>
</dbReference>
<sequence length="107" mass="12412">MRSENFIGLAVVSGFFLGLISGFVAFEKAEYIVIFAIIVMAIFYLIAVGSVSMFNWFIDFDSQEFNKSKLENNLEYYVDQFGKREDELLRVLDYIKKIELNQDVKAK</sequence>
<keyword evidence="1" id="KW-1133">Transmembrane helix</keyword>
<keyword evidence="1" id="KW-0812">Transmembrane</keyword>
<organism evidence="2 3">
    <name type="scientific">Helicobacter brantae</name>
    <dbReference type="NCBI Taxonomy" id="375927"/>
    <lineage>
        <taxon>Bacteria</taxon>
        <taxon>Pseudomonadati</taxon>
        <taxon>Campylobacterota</taxon>
        <taxon>Epsilonproteobacteria</taxon>
        <taxon>Campylobacterales</taxon>
        <taxon>Helicobacteraceae</taxon>
        <taxon>Helicobacter</taxon>
    </lineage>
</organism>
<dbReference type="Proteomes" id="UP000257045">
    <property type="component" value="Unassembled WGS sequence"/>
</dbReference>
<keyword evidence="3" id="KW-1185">Reference proteome</keyword>
<dbReference type="AlphaFoldDB" id="A0A3D8IZ89"/>
<name>A0A3D8IZ89_9HELI</name>
<evidence type="ECO:0008006" key="4">
    <source>
        <dbReference type="Google" id="ProtNLM"/>
    </source>
</evidence>
<evidence type="ECO:0000313" key="2">
    <source>
        <dbReference type="EMBL" id="RDU70579.1"/>
    </source>
</evidence>
<gene>
    <name evidence="2" type="ORF">CQA58_05250</name>
</gene>
<feature type="transmembrane region" description="Helical" evidence="1">
    <location>
        <begin position="32"/>
        <end position="58"/>
    </location>
</feature>
<evidence type="ECO:0000256" key="1">
    <source>
        <dbReference type="SAM" id="Phobius"/>
    </source>
</evidence>
<feature type="transmembrane region" description="Helical" evidence="1">
    <location>
        <begin position="7"/>
        <end position="26"/>
    </location>
</feature>